<name>A0A557SSI4_9ARCH</name>
<evidence type="ECO:0000313" key="3">
    <source>
        <dbReference type="Proteomes" id="UP000315289"/>
    </source>
</evidence>
<dbReference type="RefSeq" id="WP_144733346.1">
    <property type="nucleotide sequence ID" value="NZ_ML675589.1"/>
</dbReference>
<dbReference type="GO" id="GO:0008821">
    <property type="term" value="F:crossover junction DNA endonuclease activity"/>
    <property type="evidence" value="ECO:0007669"/>
    <property type="project" value="UniProtKB-EC"/>
</dbReference>
<dbReference type="OrthoDB" id="10109at2157"/>
<dbReference type="GO" id="GO:0003676">
    <property type="term" value="F:nucleic acid binding"/>
    <property type="evidence" value="ECO:0007669"/>
    <property type="project" value="InterPro"/>
</dbReference>
<keyword evidence="3" id="KW-1185">Reference proteome</keyword>
<protein>
    <submittedName>
        <fullName evidence="2">Putative Holliday junction resolvase</fullName>
    </submittedName>
</protein>
<sequence>MINIRRSRGYNFEYRLVKQLNTGEWIARRLGGSSTGLPDIVAVNNTDSILLSIEAKTATSNSIYVPQDQIDRCYLITQMFEAYHERYIILAFKFMRKQRQIIRGEIKYLPRKTKEYYKIVRFKKKPTKFPIIKCNYNGDTYAIYDSKIKKVKLKNYLMPFDI</sequence>
<comment type="caution">
    <text evidence="2">The sequence shown here is derived from an EMBL/GenBank/DDBJ whole genome shotgun (WGS) entry which is preliminary data.</text>
</comment>
<evidence type="ECO:0000256" key="1">
    <source>
        <dbReference type="ARBA" id="ARBA00029354"/>
    </source>
</evidence>
<dbReference type="InterPro" id="IPR011856">
    <property type="entry name" value="tRNA_endonuc-like_dom_sf"/>
</dbReference>
<dbReference type="Gene3D" id="3.40.1350.10">
    <property type="match status" value="1"/>
</dbReference>
<evidence type="ECO:0000313" key="2">
    <source>
        <dbReference type="EMBL" id="TVP39573.1"/>
    </source>
</evidence>
<dbReference type="Pfam" id="PF01870">
    <property type="entry name" value="Hjc"/>
    <property type="match status" value="1"/>
</dbReference>
<comment type="catalytic activity">
    <reaction evidence="1">
        <text>Endonucleolytic cleavage at a junction such as a reciprocal single-stranded crossover between two homologous DNA duplexes (Holliday junction).</text>
        <dbReference type="EC" id="3.1.21.10"/>
    </reaction>
</comment>
<proteinExistence type="predicted"/>
<dbReference type="SUPFAM" id="SSF52980">
    <property type="entry name" value="Restriction endonuclease-like"/>
    <property type="match status" value="1"/>
</dbReference>
<reference evidence="2 3" key="1">
    <citation type="journal article" date="2019" name="Front. Microbiol.">
        <title>Ammonia Oxidation by the Arctic Terrestrial Thaumarchaeote Candidatus Nitrosocosmicus arcticus Is Stimulated by Increasing Temperatures.</title>
        <authorList>
            <person name="Alves R.J.E."/>
            <person name="Kerou M."/>
            <person name="Zappe A."/>
            <person name="Bittner R."/>
            <person name="Abby S.S."/>
            <person name="Schmidt H.A."/>
            <person name="Pfeifer K."/>
            <person name="Schleper C."/>
        </authorList>
    </citation>
    <scope>NUCLEOTIDE SEQUENCE [LARGE SCALE GENOMIC DNA]</scope>
    <source>
        <strain evidence="2 3">Kfb</strain>
    </source>
</reference>
<organism evidence="2 3">
    <name type="scientific">Candidatus Nitrosocosmicus arcticus</name>
    <dbReference type="NCBI Taxonomy" id="2035267"/>
    <lineage>
        <taxon>Archaea</taxon>
        <taxon>Nitrososphaerota</taxon>
        <taxon>Nitrososphaeria</taxon>
        <taxon>Nitrososphaerales</taxon>
        <taxon>Nitrososphaeraceae</taxon>
        <taxon>Candidatus Nitrosocosmicus</taxon>
    </lineage>
</organism>
<dbReference type="EMBL" id="VOAH01000014">
    <property type="protein sequence ID" value="TVP39573.1"/>
    <property type="molecule type" value="Genomic_DNA"/>
</dbReference>
<dbReference type="InterPro" id="IPR011335">
    <property type="entry name" value="Restrct_endonuc-II-like"/>
</dbReference>
<dbReference type="Proteomes" id="UP000315289">
    <property type="component" value="Unassembled WGS sequence"/>
</dbReference>
<accession>A0A557SSI4</accession>
<gene>
    <name evidence="2" type="primary">hjc</name>
    <name evidence="2" type="ORF">NARC_140028</name>
</gene>
<dbReference type="InterPro" id="IPR002732">
    <property type="entry name" value="Hjc"/>
</dbReference>
<dbReference type="AlphaFoldDB" id="A0A557SSI4"/>